<dbReference type="PROSITE" id="PS51192">
    <property type="entry name" value="HELICASE_ATP_BIND_1"/>
    <property type="match status" value="1"/>
</dbReference>
<name>A0AAD9R675_ACRCE</name>
<dbReference type="AlphaFoldDB" id="A0AAD9R675"/>
<dbReference type="Proteomes" id="UP001249851">
    <property type="component" value="Unassembled WGS sequence"/>
</dbReference>
<accession>A0AAD9R675</accession>
<evidence type="ECO:0000313" key="3">
    <source>
        <dbReference type="EMBL" id="KAK2573776.1"/>
    </source>
</evidence>
<dbReference type="GO" id="GO:0005634">
    <property type="term" value="C:nucleus"/>
    <property type="evidence" value="ECO:0007669"/>
    <property type="project" value="TreeGrafter"/>
</dbReference>
<dbReference type="GO" id="GO:0009378">
    <property type="term" value="F:four-way junction helicase activity"/>
    <property type="evidence" value="ECO:0007669"/>
    <property type="project" value="TreeGrafter"/>
</dbReference>
<dbReference type="GO" id="GO:0005737">
    <property type="term" value="C:cytoplasm"/>
    <property type="evidence" value="ECO:0007669"/>
    <property type="project" value="TreeGrafter"/>
</dbReference>
<dbReference type="EMBL" id="JARQWQ010000002">
    <property type="protein sequence ID" value="KAK2573776.1"/>
    <property type="molecule type" value="Genomic_DNA"/>
</dbReference>
<dbReference type="Pfam" id="PF00270">
    <property type="entry name" value="DEAD"/>
    <property type="match status" value="1"/>
</dbReference>
<evidence type="ECO:0000259" key="2">
    <source>
        <dbReference type="PROSITE" id="PS51192"/>
    </source>
</evidence>
<dbReference type="GO" id="GO:0003676">
    <property type="term" value="F:nucleic acid binding"/>
    <property type="evidence" value="ECO:0007669"/>
    <property type="project" value="InterPro"/>
</dbReference>
<dbReference type="PANTHER" id="PTHR13710">
    <property type="entry name" value="DNA HELICASE RECQ FAMILY MEMBER"/>
    <property type="match status" value="1"/>
</dbReference>
<protein>
    <submittedName>
        <fullName evidence="3">ATP-dependent DNA helicase RecQ</fullName>
    </submittedName>
</protein>
<comment type="caution">
    <text evidence="3">The sequence shown here is derived from an EMBL/GenBank/DDBJ whole genome shotgun (WGS) entry which is preliminary data.</text>
</comment>
<dbReference type="InterPro" id="IPR011545">
    <property type="entry name" value="DEAD/DEAH_box_helicase_dom"/>
</dbReference>
<reference evidence="3" key="1">
    <citation type="journal article" date="2023" name="G3 (Bethesda)">
        <title>Whole genome assembly and annotation of the endangered Caribbean coral Acropora cervicornis.</title>
        <authorList>
            <person name="Selwyn J.D."/>
            <person name="Vollmer S.V."/>
        </authorList>
    </citation>
    <scope>NUCLEOTIDE SEQUENCE</scope>
    <source>
        <strain evidence="3">K2</strain>
    </source>
</reference>
<keyword evidence="3" id="KW-0347">Helicase</keyword>
<evidence type="ECO:0000313" key="4">
    <source>
        <dbReference type="Proteomes" id="UP001249851"/>
    </source>
</evidence>
<gene>
    <name evidence="3" type="ORF">P5673_001470</name>
</gene>
<dbReference type="PANTHER" id="PTHR13710:SF120">
    <property type="entry name" value="BIFUNCTIONAL 3'-5' EXONUCLEASE_ATP-DEPENDENT HELICASE WRN"/>
    <property type="match status" value="1"/>
</dbReference>
<comment type="similarity">
    <text evidence="1">Belongs to the helicase family. RecQ subfamily.</text>
</comment>
<sequence>MVDTERGFTLSEDEFSTALAEALRYFKYDSLKVEQIECLRPVICLREDVLAVLPTGFGKSLIYQIIPKVLECLKNESDYTQKFIVCVVSPLEYIKKQQVASINKLHGLSAAAVGDNEETDKDIEDGGANIVFGSAEQWLSDKWKKALQFGSLHEAEVLAVDEVHTVETWYGAFRPFFMPIKSYS</sequence>
<feature type="domain" description="Helicase ATP-binding" evidence="2">
    <location>
        <begin position="40"/>
        <end position="184"/>
    </location>
</feature>
<keyword evidence="4" id="KW-1185">Reference proteome</keyword>
<dbReference type="GO" id="GO:0043138">
    <property type="term" value="F:3'-5' DNA helicase activity"/>
    <property type="evidence" value="ECO:0007669"/>
    <property type="project" value="TreeGrafter"/>
</dbReference>
<dbReference type="GO" id="GO:0005694">
    <property type="term" value="C:chromosome"/>
    <property type="evidence" value="ECO:0007669"/>
    <property type="project" value="TreeGrafter"/>
</dbReference>
<proteinExistence type="inferred from homology"/>
<dbReference type="Gene3D" id="3.40.50.300">
    <property type="entry name" value="P-loop containing nucleotide triphosphate hydrolases"/>
    <property type="match status" value="1"/>
</dbReference>
<reference evidence="3" key="2">
    <citation type="journal article" date="2023" name="Science">
        <title>Genomic signatures of disease resistance in endangered staghorn corals.</title>
        <authorList>
            <person name="Vollmer S.V."/>
            <person name="Selwyn J.D."/>
            <person name="Despard B.A."/>
            <person name="Roesel C.L."/>
        </authorList>
    </citation>
    <scope>NUCLEOTIDE SEQUENCE</scope>
    <source>
        <strain evidence="3">K2</strain>
    </source>
</reference>
<dbReference type="GO" id="GO:0005524">
    <property type="term" value="F:ATP binding"/>
    <property type="evidence" value="ECO:0007669"/>
    <property type="project" value="InterPro"/>
</dbReference>
<dbReference type="InterPro" id="IPR014001">
    <property type="entry name" value="Helicase_ATP-bd"/>
</dbReference>
<dbReference type="SUPFAM" id="SSF52540">
    <property type="entry name" value="P-loop containing nucleoside triphosphate hydrolases"/>
    <property type="match status" value="1"/>
</dbReference>
<keyword evidence="3" id="KW-0378">Hydrolase</keyword>
<keyword evidence="3" id="KW-0547">Nucleotide-binding</keyword>
<keyword evidence="3" id="KW-0067">ATP-binding</keyword>
<organism evidence="3 4">
    <name type="scientific">Acropora cervicornis</name>
    <name type="common">Staghorn coral</name>
    <dbReference type="NCBI Taxonomy" id="6130"/>
    <lineage>
        <taxon>Eukaryota</taxon>
        <taxon>Metazoa</taxon>
        <taxon>Cnidaria</taxon>
        <taxon>Anthozoa</taxon>
        <taxon>Hexacorallia</taxon>
        <taxon>Scleractinia</taxon>
        <taxon>Astrocoeniina</taxon>
        <taxon>Acroporidae</taxon>
        <taxon>Acropora</taxon>
    </lineage>
</organism>
<dbReference type="InterPro" id="IPR027417">
    <property type="entry name" value="P-loop_NTPase"/>
</dbReference>
<evidence type="ECO:0000256" key="1">
    <source>
        <dbReference type="ARBA" id="ARBA00005446"/>
    </source>
</evidence>
<dbReference type="GO" id="GO:0000724">
    <property type="term" value="P:double-strand break repair via homologous recombination"/>
    <property type="evidence" value="ECO:0007669"/>
    <property type="project" value="TreeGrafter"/>
</dbReference>